<keyword evidence="2" id="KW-1185">Reference proteome</keyword>
<organism evidence="1 2">
    <name type="scientific">Phenylobacterium montanum</name>
    <dbReference type="NCBI Taxonomy" id="2823693"/>
    <lineage>
        <taxon>Bacteria</taxon>
        <taxon>Pseudomonadati</taxon>
        <taxon>Pseudomonadota</taxon>
        <taxon>Alphaproteobacteria</taxon>
        <taxon>Caulobacterales</taxon>
        <taxon>Caulobacteraceae</taxon>
        <taxon>Phenylobacterium</taxon>
    </lineage>
</organism>
<evidence type="ECO:0000313" key="2">
    <source>
        <dbReference type="Proteomes" id="UP000676409"/>
    </source>
</evidence>
<proteinExistence type="predicted"/>
<dbReference type="Proteomes" id="UP000676409">
    <property type="component" value="Plasmid unnamed"/>
</dbReference>
<dbReference type="EMBL" id="CP073079">
    <property type="protein sequence ID" value="QUD90969.1"/>
    <property type="molecule type" value="Genomic_DNA"/>
</dbReference>
<reference evidence="1" key="1">
    <citation type="submission" date="2021-04" db="EMBL/GenBank/DDBJ databases">
        <title>The complete genome sequence of Caulobacter sp. S6.</title>
        <authorList>
            <person name="Tang Y."/>
            <person name="Ouyang W."/>
            <person name="Liu Q."/>
            <person name="Huang B."/>
            <person name="Guo Z."/>
            <person name="Lei P."/>
        </authorList>
    </citation>
    <scope>NUCLEOTIDE SEQUENCE</scope>
    <source>
        <strain evidence="1">S6</strain>
        <plasmid evidence="1">unnamed</plasmid>
    </source>
</reference>
<protein>
    <submittedName>
        <fullName evidence="1">Uncharacterized protein</fullName>
    </submittedName>
</protein>
<evidence type="ECO:0000313" key="1">
    <source>
        <dbReference type="EMBL" id="QUD90969.1"/>
    </source>
</evidence>
<accession>A0A975G5J7</accession>
<dbReference type="KEGG" id="caul:KCG34_25370"/>
<geneLocation type="plasmid" evidence="1 2">
    <name>unnamed</name>
</geneLocation>
<keyword evidence="1" id="KW-0614">Plasmid</keyword>
<sequence>MPQRYDIREDREGWTVFDLFTGEPVAISGVPQTGLDIQDADELAELLDHKAFANDRTLRQ</sequence>
<dbReference type="RefSeq" id="WP_211941015.1">
    <property type="nucleotide sequence ID" value="NZ_CP073079.1"/>
</dbReference>
<gene>
    <name evidence="1" type="ORF">KCG34_25370</name>
</gene>
<dbReference type="AlphaFoldDB" id="A0A975G5J7"/>
<name>A0A975G5J7_9CAUL</name>